<protein>
    <recommendedName>
        <fullName evidence="3">3-keto-disaccharide hydrolase domain-containing protein</fullName>
    </recommendedName>
</protein>
<proteinExistence type="predicted"/>
<dbReference type="Proteomes" id="UP000256405">
    <property type="component" value="Unassembled WGS sequence"/>
</dbReference>
<accession>A0A3E0DCJ9</accession>
<dbReference type="EMBL" id="QUNF01000030">
    <property type="protein sequence ID" value="REG79621.1"/>
    <property type="molecule type" value="Genomic_DNA"/>
</dbReference>
<sequence length="78" mass="8895">MKHIKFLVISIFFASTLFIGCKNSSDSKETSSEKTELTDAEDEWVSIWNGKDLTGWHTYFNSPFSAYDITQEVFFGLG</sequence>
<evidence type="ECO:0008006" key="3">
    <source>
        <dbReference type="Google" id="ProtNLM"/>
    </source>
</evidence>
<reference evidence="1 2" key="1">
    <citation type="submission" date="2018-08" db="EMBL/GenBank/DDBJ databases">
        <title>Genomic Encyclopedia of Archaeal and Bacterial Type Strains, Phase II (KMG-II): from individual species to whole genera.</title>
        <authorList>
            <person name="Goeker M."/>
        </authorList>
    </citation>
    <scope>NUCLEOTIDE SEQUENCE [LARGE SCALE GENOMIC DNA]</scope>
    <source>
        <strain evidence="1 2">DSM 15986</strain>
    </source>
</reference>
<name>A0A3E0DCJ9_9BACT</name>
<dbReference type="RefSeq" id="WP_086543218.1">
    <property type="nucleotide sequence ID" value="NZ_MSSW01000064.1"/>
</dbReference>
<dbReference type="AlphaFoldDB" id="A0A3E0DCJ9"/>
<organism evidence="1 2">
    <name type="scientific">Algoriphagus antarcticus</name>
    <dbReference type="NCBI Taxonomy" id="238540"/>
    <lineage>
        <taxon>Bacteria</taxon>
        <taxon>Pseudomonadati</taxon>
        <taxon>Bacteroidota</taxon>
        <taxon>Cytophagia</taxon>
        <taxon>Cytophagales</taxon>
        <taxon>Cyclobacteriaceae</taxon>
        <taxon>Algoriphagus</taxon>
    </lineage>
</organism>
<comment type="caution">
    <text evidence="1">The sequence shown here is derived from an EMBL/GenBank/DDBJ whole genome shotgun (WGS) entry which is preliminary data.</text>
</comment>
<dbReference type="Gene3D" id="2.60.120.560">
    <property type="entry name" value="Exo-inulinase, domain 1"/>
    <property type="match status" value="1"/>
</dbReference>
<evidence type="ECO:0000313" key="2">
    <source>
        <dbReference type="Proteomes" id="UP000256405"/>
    </source>
</evidence>
<dbReference type="PROSITE" id="PS51257">
    <property type="entry name" value="PROKAR_LIPOPROTEIN"/>
    <property type="match status" value="1"/>
</dbReference>
<keyword evidence="2" id="KW-1185">Reference proteome</keyword>
<gene>
    <name evidence="1" type="ORF">C8N25_13058</name>
</gene>
<evidence type="ECO:0000313" key="1">
    <source>
        <dbReference type="EMBL" id="REG79621.1"/>
    </source>
</evidence>